<gene>
    <name evidence="1" type="ORF">g.8960</name>
</gene>
<dbReference type="EMBL" id="GECZ01031393">
    <property type="protein sequence ID" value="JAS38376.1"/>
    <property type="molecule type" value="Transcribed_RNA"/>
</dbReference>
<protein>
    <recommendedName>
        <fullName evidence="2">Reverse transcriptase domain-containing protein</fullName>
    </recommendedName>
</protein>
<dbReference type="AlphaFoldDB" id="A0A1B6EKF4"/>
<name>A0A1B6EKF4_9HEMI</name>
<proteinExistence type="predicted"/>
<dbReference type="PANTHER" id="PTHR47510:SF3">
    <property type="entry name" value="ENDO_EXONUCLEASE_PHOSPHATASE DOMAIN-CONTAINING PROTEIN"/>
    <property type="match status" value="1"/>
</dbReference>
<feature type="non-terminal residue" evidence="1">
    <location>
        <position position="296"/>
    </location>
</feature>
<reference evidence="1" key="1">
    <citation type="submission" date="2015-11" db="EMBL/GenBank/DDBJ databases">
        <title>De novo transcriptome assembly of four potential Pierce s Disease insect vectors from Arizona vineyards.</title>
        <authorList>
            <person name="Tassone E.E."/>
        </authorList>
    </citation>
    <scope>NUCLEOTIDE SEQUENCE</scope>
</reference>
<evidence type="ECO:0000313" key="1">
    <source>
        <dbReference type="EMBL" id="JAS38376.1"/>
    </source>
</evidence>
<evidence type="ECO:0008006" key="2">
    <source>
        <dbReference type="Google" id="ProtNLM"/>
    </source>
</evidence>
<feature type="non-terminal residue" evidence="1">
    <location>
        <position position="1"/>
    </location>
</feature>
<accession>A0A1B6EKF4</accession>
<sequence>KATVIQAYVSDHTGQLCSIYDNDKSQPLTTVIEGRQFSNRNILLLKHLLQKETWKDENGQESAESSYDCFMETLTYNLNIACPNIRKQISKKRKPQIYDYELKLKRDSFLKAKETYTLTGSEQNKIDANIKKKEYDLHLKHLRKQRAADFIKDSDNKSKAMWKLINKERSNNNCGNELYKLNVNGRTIENPATITDHLNSFFVNIANDSLATLKRPDVEVPHTLDDSILGSLFFWPTDNKEVSKIIKTMKTKHSAGPDELSPAIVKTCEEELVQPLVNIINKSLEQGIFPSKLKLA</sequence>
<organism evidence="1">
    <name type="scientific">Cuerna arida</name>
    <dbReference type="NCBI Taxonomy" id="1464854"/>
    <lineage>
        <taxon>Eukaryota</taxon>
        <taxon>Metazoa</taxon>
        <taxon>Ecdysozoa</taxon>
        <taxon>Arthropoda</taxon>
        <taxon>Hexapoda</taxon>
        <taxon>Insecta</taxon>
        <taxon>Pterygota</taxon>
        <taxon>Neoptera</taxon>
        <taxon>Paraneoptera</taxon>
        <taxon>Hemiptera</taxon>
        <taxon>Auchenorrhyncha</taxon>
        <taxon>Membracoidea</taxon>
        <taxon>Cicadellidae</taxon>
        <taxon>Cicadellinae</taxon>
        <taxon>Proconiini</taxon>
        <taxon>Cuerna</taxon>
    </lineage>
</organism>
<dbReference type="PANTHER" id="PTHR47510">
    <property type="entry name" value="REVERSE TRANSCRIPTASE DOMAIN-CONTAINING PROTEIN"/>
    <property type="match status" value="1"/>
</dbReference>